<feature type="domain" description="DUF218" evidence="1">
    <location>
        <begin position="5"/>
        <end position="119"/>
    </location>
</feature>
<proteinExistence type="predicted"/>
<protein>
    <recommendedName>
        <fullName evidence="1">DUF218 domain-containing protein</fullName>
    </recommendedName>
</protein>
<dbReference type="EMBL" id="MN740278">
    <property type="protein sequence ID" value="QHT97514.1"/>
    <property type="molecule type" value="Genomic_DNA"/>
</dbReference>
<accession>A0A6C0IW22</accession>
<name>A0A6C0IW22_9ZZZZ</name>
<dbReference type="GO" id="GO:0005886">
    <property type="term" value="C:plasma membrane"/>
    <property type="evidence" value="ECO:0007669"/>
    <property type="project" value="TreeGrafter"/>
</dbReference>
<dbReference type="PANTHER" id="PTHR30336">
    <property type="entry name" value="INNER MEMBRANE PROTEIN, PROBABLE PERMEASE"/>
    <property type="match status" value="1"/>
</dbReference>
<dbReference type="CDD" id="cd06259">
    <property type="entry name" value="YdcF-like"/>
    <property type="match status" value="1"/>
</dbReference>
<organism evidence="2">
    <name type="scientific">viral metagenome</name>
    <dbReference type="NCBI Taxonomy" id="1070528"/>
    <lineage>
        <taxon>unclassified sequences</taxon>
        <taxon>metagenomes</taxon>
        <taxon>organismal metagenomes</taxon>
    </lineage>
</organism>
<evidence type="ECO:0000313" key="2">
    <source>
        <dbReference type="EMBL" id="QHT97514.1"/>
    </source>
</evidence>
<dbReference type="AlphaFoldDB" id="A0A6C0IW22"/>
<dbReference type="PANTHER" id="PTHR30336:SF20">
    <property type="entry name" value="DUF218 DOMAIN-CONTAINING PROTEIN"/>
    <property type="match status" value="1"/>
</dbReference>
<reference evidence="2" key="1">
    <citation type="journal article" date="2020" name="Nature">
        <title>Giant virus diversity and host interactions through global metagenomics.</title>
        <authorList>
            <person name="Schulz F."/>
            <person name="Roux S."/>
            <person name="Paez-Espino D."/>
            <person name="Jungbluth S."/>
            <person name="Walsh D.A."/>
            <person name="Denef V.J."/>
            <person name="McMahon K.D."/>
            <person name="Konstantinidis K.T."/>
            <person name="Eloe-Fadrosh E.A."/>
            <person name="Kyrpides N.C."/>
            <person name="Woyke T."/>
        </authorList>
    </citation>
    <scope>NUCLEOTIDE SEQUENCE</scope>
    <source>
        <strain evidence="2">GVMAG-M-3300025138-11</strain>
    </source>
</reference>
<dbReference type="Pfam" id="PF02698">
    <property type="entry name" value="DUF218"/>
    <property type="match status" value="1"/>
</dbReference>
<evidence type="ECO:0000259" key="1">
    <source>
        <dbReference type="Pfam" id="PF02698"/>
    </source>
</evidence>
<dbReference type="InterPro" id="IPR051599">
    <property type="entry name" value="Cell_Envelope_Assoc"/>
</dbReference>
<dbReference type="InterPro" id="IPR003848">
    <property type="entry name" value="DUF218"/>
</dbReference>
<sequence>MTITAVIIPGGGINDRGEPNEWVKARLNKAIEKSYDYYIVLSRGSVHKPNIIDESTCMSDYLINNFINSQQIIKDNWSLDTIGNAYFCSIITSNLSITKLTLITSDFHFERCNLIFNWIYSIMQPKANLSFIKTENKGLTDLVLNKRIEKENGSIRHLLKINDKIKNRDELAKFIFLEHKAYNSQKKNNDNIDDKILQSY</sequence>